<dbReference type="InterPro" id="IPR050061">
    <property type="entry name" value="MurCDEF_pg_biosynth"/>
</dbReference>
<reference evidence="18 19" key="1">
    <citation type="submission" date="2014-03" db="EMBL/GenBank/DDBJ databases">
        <title>The genomes of two eusocial bee gut symbionts.</title>
        <authorList>
            <person name="Kwong W.K."/>
            <person name="Engel P."/>
            <person name="Koch H."/>
            <person name="Moran N.A."/>
        </authorList>
    </citation>
    <scope>NUCLEOTIDE SEQUENCE [LARGE SCALE GENOMIC DNA]</scope>
    <source>
        <strain evidence="19">wkB29</strain>
    </source>
</reference>
<keyword evidence="11 14" id="KW-0131">Cell cycle</keyword>
<evidence type="ECO:0000256" key="8">
    <source>
        <dbReference type="ARBA" id="ARBA00022840"/>
    </source>
</evidence>
<dbReference type="SUPFAM" id="SSF53244">
    <property type="entry name" value="MurD-like peptide ligases, peptide-binding domain"/>
    <property type="match status" value="1"/>
</dbReference>
<dbReference type="EMBL" id="JFZV01000001">
    <property type="protein sequence ID" value="KDN15726.1"/>
    <property type="molecule type" value="Genomic_DNA"/>
</dbReference>
<dbReference type="GO" id="GO:0009252">
    <property type="term" value="P:peptidoglycan biosynthetic process"/>
    <property type="evidence" value="ECO:0007669"/>
    <property type="project" value="UniProtKB-UniRule"/>
</dbReference>
<dbReference type="EC" id="6.3.2.8" evidence="3 14"/>
<comment type="function">
    <text evidence="14">Cell wall formation.</text>
</comment>
<dbReference type="Pfam" id="PF01225">
    <property type="entry name" value="Mur_ligase"/>
    <property type="match status" value="1"/>
</dbReference>
<comment type="pathway">
    <text evidence="2 14">Cell wall biogenesis; peptidoglycan biosynthesis.</text>
</comment>
<comment type="caution">
    <text evidence="18">The sequence shown here is derived from an EMBL/GenBank/DDBJ whole genome shotgun (WGS) entry which is preliminary data.</text>
</comment>
<keyword evidence="10 14" id="KW-0573">Peptidoglycan synthesis</keyword>
<dbReference type="GO" id="GO:0005737">
    <property type="term" value="C:cytoplasm"/>
    <property type="evidence" value="ECO:0007669"/>
    <property type="project" value="UniProtKB-SubCell"/>
</dbReference>
<gene>
    <name evidence="14" type="primary">murC</name>
    <name evidence="18" type="ORF">SALWKB29_0145</name>
</gene>
<dbReference type="Proteomes" id="UP000027170">
    <property type="component" value="Unassembled WGS sequence"/>
</dbReference>
<evidence type="ECO:0000256" key="4">
    <source>
        <dbReference type="ARBA" id="ARBA00022490"/>
    </source>
</evidence>
<keyword evidence="12 14" id="KW-0961">Cell wall biogenesis/degradation</keyword>
<accession>A0A836MRB3</accession>
<proteinExistence type="inferred from homology"/>
<comment type="catalytic activity">
    <reaction evidence="13 14">
        <text>UDP-N-acetyl-alpha-D-muramate + L-alanine + ATP = UDP-N-acetyl-alpha-D-muramoyl-L-alanine + ADP + phosphate + H(+)</text>
        <dbReference type="Rhea" id="RHEA:23372"/>
        <dbReference type="ChEBI" id="CHEBI:15378"/>
        <dbReference type="ChEBI" id="CHEBI:30616"/>
        <dbReference type="ChEBI" id="CHEBI:43474"/>
        <dbReference type="ChEBI" id="CHEBI:57972"/>
        <dbReference type="ChEBI" id="CHEBI:70757"/>
        <dbReference type="ChEBI" id="CHEBI:83898"/>
        <dbReference type="ChEBI" id="CHEBI:456216"/>
        <dbReference type="EC" id="6.3.2.8"/>
    </reaction>
</comment>
<comment type="subcellular location">
    <subcellularLocation>
        <location evidence="1 14">Cytoplasm</location>
    </subcellularLocation>
</comment>
<keyword evidence="8 14" id="KW-0067">ATP-binding</keyword>
<dbReference type="NCBIfam" id="TIGR01082">
    <property type="entry name" value="murC"/>
    <property type="match status" value="1"/>
</dbReference>
<dbReference type="PANTHER" id="PTHR43445:SF3">
    <property type="entry name" value="UDP-N-ACETYLMURAMATE--L-ALANINE LIGASE"/>
    <property type="match status" value="1"/>
</dbReference>
<dbReference type="GO" id="GO:0008763">
    <property type="term" value="F:UDP-N-acetylmuramate-L-alanine ligase activity"/>
    <property type="evidence" value="ECO:0007669"/>
    <property type="project" value="UniProtKB-UniRule"/>
</dbReference>
<dbReference type="UniPathway" id="UPA00219"/>
<evidence type="ECO:0000256" key="5">
    <source>
        <dbReference type="ARBA" id="ARBA00022598"/>
    </source>
</evidence>
<dbReference type="Gene3D" id="3.90.190.20">
    <property type="entry name" value="Mur ligase, C-terminal domain"/>
    <property type="match status" value="1"/>
</dbReference>
<dbReference type="InterPro" id="IPR036565">
    <property type="entry name" value="Mur-like_cat_sf"/>
</dbReference>
<evidence type="ECO:0000256" key="9">
    <source>
        <dbReference type="ARBA" id="ARBA00022960"/>
    </source>
</evidence>
<evidence type="ECO:0000259" key="17">
    <source>
        <dbReference type="Pfam" id="PF08245"/>
    </source>
</evidence>
<dbReference type="SUPFAM" id="SSF51984">
    <property type="entry name" value="MurCD N-terminal domain"/>
    <property type="match status" value="1"/>
</dbReference>
<keyword evidence="9 14" id="KW-0133">Cell shape</keyword>
<feature type="domain" description="Mur ligase C-terminal" evidence="16">
    <location>
        <begin position="319"/>
        <end position="454"/>
    </location>
</feature>
<evidence type="ECO:0000256" key="2">
    <source>
        <dbReference type="ARBA" id="ARBA00004752"/>
    </source>
</evidence>
<dbReference type="GO" id="GO:0005524">
    <property type="term" value="F:ATP binding"/>
    <property type="evidence" value="ECO:0007669"/>
    <property type="project" value="UniProtKB-UniRule"/>
</dbReference>
<organism evidence="18 19">
    <name type="scientific">Snodgrassella communis</name>
    <dbReference type="NCBI Taxonomy" id="2946699"/>
    <lineage>
        <taxon>Bacteria</taxon>
        <taxon>Pseudomonadati</taxon>
        <taxon>Pseudomonadota</taxon>
        <taxon>Betaproteobacteria</taxon>
        <taxon>Neisseriales</taxon>
        <taxon>Neisseriaceae</taxon>
        <taxon>Snodgrassella</taxon>
    </lineage>
</organism>
<keyword evidence="7 14" id="KW-0547">Nucleotide-binding</keyword>
<dbReference type="InterPro" id="IPR005758">
    <property type="entry name" value="UDP-N-AcMur_Ala_ligase_MurC"/>
</dbReference>
<evidence type="ECO:0000313" key="19">
    <source>
        <dbReference type="Proteomes" id="UP000027170"/>
    </source>
</evidence>
<dbReference type="HAMAP" id="MF_00046">
    <property type="entry name" value="MurC"/>
    <property type="match status" value="1"/>
</dbReference>
<evidence type="ECO:0000256" key="13">
    <source>
        <dbReference type="ARBA" id="ARBA00047833"/>
    </source>
</evidence>
<feature type="binding site" evidence="14">
    <location>
        <begin position="116"/>
        <end position="122"/>
    </location>
    <ligand>
        <name>ATP</name>
        <dbReference type="ChEBI" id="CHEBI:30616"/>
    </ligand>
</feature>
<dbReference type="Gene3D" id="3.40.50.720">
    <property type="entry name" value="NAD(P)-binding Rossmann-like Domain"/>
    <property type="match status" value="1"/>
</dbReference>
<keyword evidence="6 14" id="KW-0132">Cell division</keyword>
<dbReference type="SUPFAM" id="SSF53623">
    <property type="entry name" value="MurD-like peptide ligases, catalytic domain"/>
    <property type="match status" value="1"/>
</dbReference>
<feature type="domain" description="Mur ligase N-terminal catalytic" evidence="15">
    <location>
        <begin position="11"/>
        <end position="108"/>
    </location>
</feature>
<evidence type="ECO:0000256" key="7">
    <source>
        <dbReference type="ARBA" id="ARBA00022741"/>
    </source>
</evidence>
<keyword evidence="4 14" id="KW-0963">Cytoplasm</keyword>
<comment type="similarity">
    <text evidence="14">Belongs to the MurCDEF family.</text>
</comment>
<dbReference type="Pfam" id="PF02875">
    <property type="entry name" value="Mur_ligase_C"/>
    <property type="match status" value="1"/>
</dbReference>
<keyword evidence="5 14" id="KW-0436">Ligase</keyword>
<dbReference type="PANTHER" id="PTHR43445">
    <property type="entry name" value="UDP-N-ACETYLMURAMATE--L-ALANINE LIGASE-RELATED"/>
    <property type="match status" value="1"/>
</dbReference>
<evidence type="ECO:0000256" key="3">
    <source>
        <dbReference type="ARBA" id="ARBA00012211"/>
    </source>
</evidence>
<dbReference type="InterPro" id="IPR000713">
    <property type="entry name" value="Mur_ligase_N"/>
</dbReference>
<evidence type="ECO:0000313" key="18">
    <source>
        <dbReference type="EMBL" id="KDN15726.1"/>
    </source>
</evidence>
<dbReference type="AlphaFoldDB" id="A0A836MRB3"/>
<evidence type="ECO:0000256" key="6">
    <source>
        <dbReference type="ARBA" id="ARBA00022618"/>
    </source>
</evidence>
<dbReference type="GO" id="GO:0071555">
    <property type="term" value="P:cell wall organization"/>
    <property type="evidence" value="ECO:0007669"/>
    <property type="project" value="UniProtKB-KW"/>
</dbReference>
<keyword evidence="19" id="KW-1185">Reference proteome</keyword>
<evidence type="ECO:0000256" key="12">
    <source>
        <dbReference type="ARBA" id="ARBA00023316"/>
    </source>
</evidence>
<protein>
    <recommendedName>
        <fullName evidence="3 14">UDP-N-acetylmuramate--L-alanine ligase</fullName>
        <ecNumber evidence="3 14">6.3.2.8</ecNumber>
    </recommendedName>
    <alternativeName>
        <fullName evidence="14">UDP-N-acetylmuramoyl-L-alanine synthetase</fullName>
    </alternativeName>
</protein>
<evidence type="ECO:0000259" key="15">
    <source>
        <dbReference type="Pfam" id="PF01225"/>
    </source>
</evidence>
<dbReference type="GO" id="GO:0051301">
    <property type="term" value="P:cell division"/>
    <property type="evidence" value="ECO:0007669"/>
    <property type="project" value="UniProtKB-KW"/>
</dbReference>
<name>A0A836MRB3_9NEIS</name>
<evidence type="ECO:0000256" key="14">
    <source>
        <dbReference type="HAMAP-Rule" id="MF_00046"/>
    </source>
</evidence>
<dbReference type="Pfam" id="PF08245">
    <property type="entry name" value="Mur_ligase_M"/>
    <property type="match status" value="1"/>
</dbReference>
<evidence type="ECO:0000256" key="11">
    <source>
        <dbReference type="ARBA" id="ARBA00023306"/>
    </source>
</evidence>
<dbReference type="GO" id="GO:0008360">
    <property type="term" value="P:regulation of cell shape"/>
    <property type="evidence" value="ECO:0007669"/>
    <property type="project" value="UniProtKB-KW"/>
</dbReference>
<feature type="domain" description="Mur ligase central" evidence="17">
    <location>
        <begin position="114"/>
        <end position="296"/>
    </location>
</feature>
<sequence length="469" mass="50191">MKENMKDRIRHIHFVGIGGTGMCGIAEVLHNEGYQISGSDLADNAATRHLQAIGVRICSGHSAENVTGADVVVTSTAVKKDNPEVVAALAQKIPVIPRAMMLAEVMRFGRGIAIAGTHGKTTTTSLTASVLAAAGLDPTFVIGGRLTAAGTNAKLGKGEYIVAEADESDASFLYLTPLFTVVTNIDTDHMDTYDHDVEKLYQAFVDFVHRMPFYGKAFLCIDSEHVRQILPQIQKPFVTYGLDDSADLYATNIVACGAQMHFDVHTRKKGIEPFKVTVNMPGQHNVLNALAVIGVALEIGVPVPAIQLGLASFAGVGRRFQQCGDISLPEGGKALLIDDYAHHPVEMSATIAAARGAYPERRLVVAFQPHRYTRTRDLFEDFVQVLSKADGVVLTEVYAAGEDPIVAADSKALMRAIRVLGKVEPIYVANVDEMASTLLNVLQDGDVLLNMGAGSINKVPAMLTGIAAV</sequence>
<evidence type="ECO:0000259" key="16">
    <source>
        <dbReference type="Pfam" id="PF02875"/>
    </source>
</evidence>
<dbReference type="InterPro" id="IPR004101">
    <property type="entry name" value="Mur_ligase_C"/>
</dbReference>
<dbReference type="RefSeq" id="WP_237749340.1">
    <property type="nucleotide sequence ID" value="NZ_JFZV01000001.1"/>
</dbReference>
<dbReference type="InterPro" id="IPR013221">
    <property type="entry name" value="Mur_ligase_cen"/>
</dbReference>
<evidence type="ECO:0000256" key="10">
    <source>
        <dbReference type="ARBA" id="ARBA00022984"/>
    </source>
</evidence>
<dbReference type="Gene3D" id="3.40.1190.10">
    <property type="entry name" value="Mur-like, catalytic domain"/>
    <property type="match status" value="1"/>
</dbReference>
<dbReference type="InterPro" id="IPR036615">
    <property type="entry name" value="Mur_ligase_C_dom_sf"/>
</dbReference>
<evidence type="ECO:0000256" key="1">
    <source>
        <dbReference type="ARBA" id="ARBA00004496"/>
    </source>
</evidence>